<reference evidence="11" key="1">
    <citation type="submission" date="2023-06" db="EMBL/GenBank/DDBJ databases">
        <title>Multi-omics analyses reveal the molecular pathogenesis toolkit of Lasiodiplodia hormozganensis, a cross-kingdom pathogen.</title>
        <authorList>
            <person name="Felix C."/>
            <person name="Meneses R."/>
            <person name="Goncalves M.F.M."/>
            <person name="Tilleman L."/>
            <person name="Duarte A.S."/>
            <person name="Jorrin-Novo J.V."/>
            <person name="Van De Peer Y."/>
            <person name="Deforce D."/>
            <person name="Van Nieuwerburgh F."/>
            <person name="Esteves A.C."/>
            <person name="Alves A."/>
        </authorList>
    </citation>
    <scope>NUCLEOTIDE SEQUENCE</scope>
    <source>
        <strain evidence="11">CBS 339.90</strain>
    </source>
</reference>
<evidence type="ECO:0000256" key="4">
    <source>
        <dbReference type="ARBA" id="ARBA00022723"/>
    </source>
</evidence>
<evidence type="ECO:0000256" key="5">
    <source>
        <dbReference type="ARBA" id="ARBA00023002"/>
    </source>
</evidence>
<name>A0AA40C7R6_9PEZI</name>
<protein>
    <submittedName>
        <fullName evidence="11">Cytochrome P450 52A13</fullName>
    </submittedName>
</protein>
<dbReference type="CDD" id="cd11063">
    <property type="entry name" value="CYP52"/>
    <property type="match status" value="1"/>
</dbReference>
<keyword evidence="10" id="KW-0472">Membrane</keyword>
<comment type="similarity">
    <text evidence="2 9">Belongs to the cytochrome P450 family.</text>
</comment>
<gene>
    <name evidence="11" type="primary">CYP52A13_1</name>
    <name evidence="11" type="ORF">DIS24_g10798</name>
</gene>
<dbReference type="GO" id="GO:0020037">
    <property type="term" value="F:heme binding"/>
    <property type="evidence" value="ECO:0007669"/>
    <property type="project" value="InterPro"/>
</dbReference>
<evidence type="ECO:0000256" key="1">
    <source>
        <dbReference type="ARBA" id="ARBA00001971"/>
    </source>
</evidence>
<keyword evidence="7 9" id="KW-0503">Monooxygenase</keyword>
<keyword evidence="10" id="KW-1133">Transmembrane helix</keyword>
<keyword evidence="6 8" id="KW-0408">Iron</keyword>
<keyword evidence="5 9" id="KW-0560">Oxidoreductase</keyword>
<dbReference type="SUPFAM" id="SSF48264">
    <property type="entry name" value="Cytochrome P450"/>
    <property type="match status" value="1"/>
</dbReference>
<evidence type="ECO:0000256" key="10">
    <source>
        <dbReference type="SAM" id="Phobius"/>
    </source>
</evidence>
<dbReference type="InterPro" id="IPR001128">
    <property type="entry name" value="Cyt_P450"/>
</dbReference>
<accession>A0AA40C7R6</accession>
<dbReference type="Pfam" id="PF00067">
    <property type="entry name" value="p450"/>
    <property type="match status" value="1"/>
</dbReference>
<organism evidence="11 12">
    <name type="scientific">Lasiodiplodia hormozganensis</name>
    <dbReference type="NCBI Taxonomy" id="869390"/>
    <lineage>
        <taxon>Eukaryota</taxon>
        <taxon>Fungi</taxon>
        <taxon>Dikarya</taxon>
        <taxon>Ascomycota</taxon>
        <taxon>Pezizomycotina</taxon>
        <taxon>Dothideomycetes</taxon>
        <taxon>Dothideomycetes incertae sedis</taxon>
        <taxon>Botryosphaeriales</taxon>
        <taxon>Botryosphaeriaceae</taxon>
        <taxon>Lasiodiplodia</taxon>
    </lineage>
</organism>
<dbReference type="InterPro" id="IPR002401">
    <property type="entry name" value="Cyt_P450_E_grp-I"/>
</dbReference>
<sequence length="537" mass="61018">MKLSHFIGIWATAALILFKAVNYMLVKRRRALKSQELGCKPAPTHTPGDPFGIYNLQLILSAGAKHYLPEYMIQRVQAVSAREGRLVTTFQERVLGQKNIFTCEPKNIQAMLATSFRDFELGKGRNGNFEPLLGHGIFASDGKSWEHSRAMLRPQFSRQQINDLDLEEKHVQNMFNVLPVKPDGWTDVVDLQVLFFRLTIDAATEFLFGETVGSQMAEHNGATGSEKKFTYAFDRAQYLLFRAGRYGDNYWLAHNADFRKQVKVVHDFVDRYVDLALQQQQQQQQQGGLRKTEEDQRQQNKQPYVFLEAIAAETQDRTELRDQLLNILLAGRDTTASLLSWLFFTLARHPHVFAQLRRAVLDDFGPYVDDQPADTTTITFERLKSSSYLQHTLKEALRLYTVVPVNQRRAAVDTSLPTGGGPDGRAPVFVPKGTEILYSTHVMHKRKDLWGDDAEAFRPERWEGRKSGWEYLPFNGGPRICIGQQFALTEAGYVVVRVLQRFEALEAEDVGEAPGYRMTLTCAPSGGVKVRLREARG</sequence>
<dbReference type="InterPro" id="IPR017972">
    <property type="entry name" value="Cyt_P450_CS"/>
</dbReference>
<evidence type="ECO:0000256" key="8">
    <source>
        <dbReference type="PIRSR" id="PIRSR602401-1"/>
    </source>
</evidence>
<dbReference type="PRINTS" id="PR00463">
    <property type="entry name" value="EP450I"/>
</dbReference>
<evidence type="ECO:0000256" key="6">
    <source>
        <dbReference type="ARBA" id="ARBA00023004"/>
    </source>
</evidence>
<evidence type="ECO:0000256" key="7">
    <source>
        <dbReference type="ARBA" id="ARBA00023033"/>
    </source>
</evidence>
<dbReference type="Proteomes" id="UP001175001">
    <property type="component" value="Unassembled WGS sequence"/>
</dbReference>
<dbReference type="PANTHER" id="PTHR24287:SF1">
    <property type="entry name" value="P450, PUTATIVE (EUROFUNG)-RELATED"/>
    <property type="match status" value="1"/>
</dbReference>
<evidence type="ECO:0000313" key="12">
    <source>
        <dbReference type="Proteomes" id="UP001175001"/>
    </source>
</evidence>
<dbReference type="PRINTS" id="PR00385">
    <property type="entry name" value="P450"/>
</dbReference>
<proteinExistence type="inferred from homology"/>
<dbReference type="GO" id="GO:0004497">
    <property type="term" value="F:monooxygenase activity"/>
    <property type="evidence" value="ECO:0007669"/>
    <property type="project" value="UniProtKB-KW"/>
</dbReference>
<evidence type="ECO:0000313" key="11">
    <source>
        <dbReference type="EMBL" id="KAK0628100.1"/>
    </source>
</evidence>
<feature type="binding site" description="axial binding residue" evidence="8">
    <location>
        <position position="481"/>
    </location>
    <ligand>
        <name>heme</name>
        <dbReference type="ChEBI" id="CHEBI:30413"/>
    </ligand>
    <ligandPart>
        <name>Fe</name>
        <dbReference type="ChEBI" id="CHEBI:18248"/>
    </ligandPart>
</feature>
<dbReference type="PANTHER" id="PTHR24287">
    <property type="entry name" value="P450, PUTATIVE (EUROFUNG)-RELATED"/>
    <property type="match status" value="1"/>
</dbReference>
<dbReference type="AlphaFoldDB" id="A0AA40C7R6"/>
<keyword evidence="4 8" id="KW-0479">Metal-binding</keyword>
<dbReference type="EMBL" id="JAUJDW010000128">
    <property type="protein sequence ID" value="KAK0628100.1"/>
    <property type="molecule type" value="Genomic_DNA"/>
</dbReference>
<dbReference type="PROSITE" id="PS00086">
    <property type="entry name" value="CYTOCHROME_P450"/>
    <property type="match status" value="1"/>
</dbReference>
<dbReference type="GO" id="GO:0005506">
    <property type="term" value="F:iron ion binding"/>
    <property type="evidence" value="ECO:0007669"/>
    <property type="project" value="InterPro"/>
</dbReference>
<dbReference type="InterPro" id="IPR036396">
    <property type="entry name" value="Cyt_P450_sf"/>
</dbReference>
<comment type="caution">
    <text evidence="11">The sequence shown here is derived from an EMBL/GenBank/DDBJ whole genome shotgun (WGS) entry which is preliminary data.</text>
</comment>
<dbReference type="GO" id="GO:0016705">
    <property type="term" value="F:oxidoreductase activity, acting on paired donors, with incorporation or reduction of molecular oxygen"/>
    <property type="evidence" value="ECO:0007669"/>
    <property type="project" value="InterPro"/>
</dbReference>
<comment type="cofactor">
    <cofactor evidence="1 8">
        <name>heme</name>
        <dbReference type="ChEBI" id="CHEBI:30413"/>
    </cofactor>
</comment>
<evidence type="ECO:0000256" key="2">
    <source>
        <dbReference type="ARBA" id="ARBA00010617"/>
    </source>
</evidence>
<dbReference type="Gene3D" id="1.10.630.10">
    <property type="entry name" value="Cytochrome P450"/>
    <property type="match status" value="1"/>
</dbReference>
<keyword evidence="10" id="KW-0812">Transmembrane</keyword>
<keyword evidence="12" id="KW-1185">Reference proteome</keyword>
<feature type="transmembrane region" description="Helical" evidence="10">
    <location>
        <begin position="6"/>
        <end position="26"/>
    </location>
</feature>
<dbReference type="InterPro" id="IPR047146">
    <property type="entry name" value="Cyt_P450_E_CYP52_fungi"/>
</dbReference>
<evidence type="ECO:0000256" key="3">
    <source>
        <dbReference type="ARBA" id="ARBA00022617"/>
    </source>
</evidence>
<evidence type="ECO:0000256" key="9">
    <source>
        <dbReference type="RuleBase" id="RU000461"/>
    </source>
</evidence>
<keyword evidence="3 8" id="KW-0349">Heme</keyword>